<comment type="caution">
    <text evidence="4">The sequence shown here is derived from an EMBL/GenBank/DDBJ whole genome shotgun (WGS) entry which is preliminary data.</text>
</comment>
<sequence length="137" mass="15814">MIRKMKPTDIDNIMTVWLTANLEAHPFIDSKYWYQNVSAVRNAILQAEVYCFVDNLDQVNGFIGLQGSYIAGLFVTKHYRSQHIGTTLLNIAKEKHQVLTINVYMKNQAAINFYCHNGFNITKHSDIEAEMTWSKIK</sequence>
<evidence type="ECO:0000313" key="5">
    <source>
        <dbReference type="Proteomes" id="UP000603295"/>
    </source>
</evidence>
<dbReference type="InterPro" id="IPR016181">
    <property type="entry name" value="Acyl_CoA_acyltransferase"/>
</dbReference>
<keyword evidence="2" id="KW-0012">Acyltransferase</keyword>
<accession>A0ABQ2C2A2</accession>
<dbReference type="Proteomes" id="UP000603295">
    <property type="component" value="Unassembled WGS sequence"/>
</dbReference>
<proteinExistence type="predicted"/>
<dbReference type="SUPFAM" id="SSF55729">
    <property type="entry name" value="Acyl-CoA N-acyltransferases (Nat)"/>
    <property type="match status" value="1"/>
</dbReference>
<feature type="domain" description="N-acetyltransferase" evidence="3">
    <location>
        <begin position="1"/>
        <end position="137"/>
    </location>
</feature>
<reference evidence="5" key="1">
    <citation type="journal article" date="2019" name="Int. J. Syst. Evol. Microbiol.">
        <title>The Global Catalogue of Microorganisms (GCM) 10K type strain sequencing project: providing services to taxonomists for standard genome sequencing and annotation.</title>
        <authorList>
            <consortium name="The Broad Institute Genomics Platform"/>
            <consortium name="The Broad Institute Genome Sequencing Center for Infectious Disease"/>
            <person name="Wu L."/>
            <person name="Ma J."/>
        </authorList>
    </citation>
    <scope>NUCLEOTIDE SEQUENCE [LARGE SCALE GENOMIC DNA]</scope>
    <source>
        <strain evidence="5">CCM 8609</strain>
    </source>
</reference>
<evidence type="ECO:0000256" key="2">
    <source>
        <dbReference type="ARBA" id="ARBA00023315"/>
    </source>
</evidence>
<evidence type="ECO:0000256" key="1">
    <source>
        <dbReference type="ARBA" id="ARBA00022679"/>
    </source>
</evidence>
<dbReference type="EMBL" id="BMDS01000001">
    <property type="protein sequence ID" value="GGI62367.1"/>
    <property type="molecule type" value="Genomic_DNA"/>
</dbReference>
<dbReference type="InterPro" id="IPR000182">
    <property type="entry name" value="GNAT_dom"/>
</dbReference>
<keyword evidence="5" id="KW-1185">Reference proteome</keyword>
<name>A0ABQ2C2A2_9LACO</name>
<evidence type="ECO:0000259" key="3">
    <source>
        <dbReference type="PROSITE" id="PS51186"/>
    </source>
</evidence>
<dbReference type="RefSeq" id="WP_231794583.1">
    <property type="nucleotide sequence ID" value="NZ_JAJPEY010000071.1"/>
</dbReference>
<keyword evidence="1" id="KW-0808">Transferase</keyword>
<protein>
    <submittedName>
        <fullName evidence="4">Acetyltransferase</fullName>
    </submittedName>
</protein>
<dbReference type="Gene3D" id="3.40.630.30">
    <property type="match status" value="1"/>
</dbReference>
<evidence type="ECO:0000313" key="4">
    <source>
        <dbReference type="EMBL" id="GGI62367.1"/>
    </source>
</evidence>
<dbReference type="PANTHER" id="PTHR43800">
    <property type="entry name" value="PEPTIDYL-LYSINE N-ACETYLTRANSFERASE YJAB"/>
    <property type="match status" value="1"/>
</dbReference>
<dbReference type="PANTHER" id="PTHR43800:SF1">
    <property type="entry name" value="PEPTIDYL-LYSINE N-ACETYLTRANSFERASE YJAB"/>
    <property type="match status" value="1"/>
</dbReference>
<gene>
    <name evidence="4" type="primary">wecD</name>
    <name evidence="4" type="ORF">GCM10011459_02010</name>
</gene>
<organism evidence="4 5">
    <name type="scientific">Limosilactobacillus caviae</name>
    <dbReference type="NCBI Taxonomy" id="1769424"/>
    <lineage>
        <taxon>Bacteria</taxon>
        <taxon>Bacillati</taxon>
        <taxon>Bacillota</taxon>
        <taxon>Bacilli</taxon>
        <taxon>Lactobacillales</taxon>
        <taxon>Lactobacillaceae</taxon>
        <taxon>Limosilactobacillus</taxon>
    </lineage>
</organism>
<dbReference type="Pfam" id="PF13508">
    <property type="entry name" value="Acetyltransf_7"/>
    <property type="match status" value="1"/>
</dbReference>
<dbReference type="PROSITE" id="PS51186">
    <property type="entry name" value="GNAT"/>
    <property type="match status" value="1"/>
</dbReference>